<dbReference type="Pfam" id="PF13304">
    <property type="entry name" value="AAA_21"/>
    <property type="match status" value="1"/>
</dbReference>
<dbReference type="GO" id="GO:0005524">
    <property type="term" value="F:ATP binding"/>
    <property type="evidence" value="ECO:0007669"/>
    <property type="project" value="InterPro"/>
</dbReference>
<dbReference type="Proteomes" id="UP000289954">
    <property type="component" value="Unassembled WGS sequence"/>
</dbReference>
<feature type="domain" description="ATPase AAA-type core" evidence="1">
    <location>
        <begin position="346"/>
        <end position="420"/>
    </location>
</feature>
<dbReference type="SUPFAM" id="SSF52540">
    <property type="entry name" value="P-loop containing nucleoside triphosphate hydrolases"/>
    <property type="match status" value="1"/>
</dbReference>
<comment type="caution">
    <text evidence="2">The sequence shown here is derived from an EMBL/GenBank/DDBJ whole genome shotgun (WGS) entry which is preliminary data.</text>
</comment>
<protein>
    <recommendedName>
        <fullName evidence="1">ATPase AAA-type core domain-containing protein</fullName>
    </recommendedName>
</protein>
<name>A0A402DNC7_9CELL</name>
<dbReference type="InterPro" id="IPR003959">
    <property type="entry name" value="ATPase_AAA_core"/>
</dbReference>
<dbReference type="Gene3D" id="3.40.50.300">
    <property type="entry name" value="P-loop containing nucleotide triphosphate hydrolases"/>
    <property type="match status" value="1"/>
</dbReference>
<dbReference type="PANTHER" id="PTHR43581:SF2">
    <property type="entry name" value="EXCINUCLEASE ATPASE SUBUNIT"/>
    <property type="match status" value="1"/>
</dbReference>
<evidence type="ECO:0000313" key="3">
    <source>
        <dbReference type="Proteomes" id="UP000289954"/>
    </source>
</evidence>
<dbReference type="AlphaFoldDB" id="A0A402DNC7"/>
<dbReference type="InterPro" id="IPR027417">
    <property type="entry name" value="P-loop_NTPase"/>
</dbReference>
<dbReference type="InterPro" id="IPR051396">
    <property type="entry name" value="Bact_Antivir_Def_Nuclease"/>
</dbReference>
<evidence type="ECO:0000313" key="2">
    <source>
        <dbReference type="EMBL" id="GCE75633.1"/>
    </source>
</evidence>
<sequence length="513" mass="57085">MHGIRVGWAMRFHTRSKSDRPTARSLNGAYLVADAWDDYGYKTLWTLIVVTDGRVDEIGGVKIGDKADSSRPDLPPEFSKLPDLYFSLGQDEDYYDRLNTLGPDEAARVLNGLNDIALDLKRFHQVESLDVTQTSLLRWVTAVAVQTQLHRIALGGARLSPYSFWYETPGSDRYGAAVQPKRLDFEVEPTSMPRTNIHVLIGRNGVGKSFILNDLATALTRRESAGSVGFVQRNDDKLANRFANVVSVAFSAFDGFERRRQSTAAGALRHHYIGLKNIPTAVGDKSLGLKDHVTLARDFSQSLGKLEKGGRIERWNRILGPLLSDPLFAELLERLREAQGDELRERARRVFAELSSGHKIVLLTLTRLVETVEEASLVLIDEPESHLHPPLLSAFMSALSELLEERNGVAIVATHSPVVLQEVSRSCVWKLMGSAGELAVRRPAIETYGENVGTLTQEVFGLEVTEAGFHRSLAELVREYPTADYGRLVEMFDGRLGAEARALLQSMVYFARQ</sequence>
<dbReference type="EMBL" id="BIMR01000038">
    <property type="protein sequence ID" value="GCE75633.1"/>
    <property type="molecule type" value="Genomic_DNA"/>
</dbReference>
<evidence type="ECO:0000259" key="1">
    <source>
        <dbReference type="Pfam" id="PF13304"/>
    </source>
</evidence>
<dbReference type="GO" id="GO:0016887">
    <property type="term" value="F:ATP hydrolysis activity"/>
    <property type="evidence" value="ECO:0007669"/>
    <property type="project" value="InterPro"/>
</dbReference>
<gene>
    <name evidence="2" type="ORF">CBZ_06890</name>
</gene>
<organism evidence="2 3">
    <name type="scientific">Cellulomonas biazotea</name>
    <dbReference type="NCBI Taxonomy" id="1709"/>
    <lineage>
        <taxon>Bacteria</taxon>
        <taxon>Bacillati</taxon>
        <taxon>Actinomycetota</taxon>
        <taxon>Actinomycetes</taxon>
        <taxon>Micrococcales</taxon>
        <taxon>Cellulomonadaceae</taxon>
        <taxon>Cellulomonas</taxon>
    </lineage>
</organism>
<dbReference type="CDD" id="cd00267">
    <property type="entry name" value="ABC_ATPase"/>
    <property type="match status" value="1"/>
</dbReference>
<proteinExistence type="predicted"/>
<dbReference type="OrthoDB" id="9816534at2"/>
<keyword evidence="3" id="KW-1185">Reference proteome</keyword>
<accession>A0A402DNC7</accession>
<dbReference type="PANTHER" id="PTHR43581">
    <property type="entry name" value="ATP/GTP PHOSPHATASE"/>
    <property type="match status" value="1"/>
</dbReference>
<reference evidence="2 3" key="1">
    <citation type="submission" date="2019-01" db="EMBL/GenBank/DDBJ databases">
        <title>Draft genome sequence of Cellulomonas takizawaensis strain TKZ-21.</title>
        <authorList>
            <person name="Yamamura H."/>
            <person name="Hayashi T."/>
            <person name="Hamada M."/>
            <person name="Serisawa Y."/>
            <person name="Matsuyama K."/>
            <person name="Nakagawa Y."/>
            <person name="Otoguro M."/>
            <person name="Yanagida F."/>
            <person name="Hayakawa M."/>
        </authorList>
    </citation>
    <scope>NUCLEOTIDE SEQUENCE [LARGE SCALE GENOMIC DNA]</scope>
    <source>
        <strain evidence="2 3">NBRC12680</strain>
    </source>
</reference>